<dbReference type="AlphaFoldDB" id="A0A449B9P7"/>
<keyword evidence="1" id="KW-0472">Membrane</keyword>
<organism evidence="2 3">
    <name type="scientific">Mycoplasmopsis columbinasalis</name>
    <dbReference type="NCBI Taxonomy" id="114880"/>
    <lineage>
        <taxon>Bacteria</taxon>
        <taxon>Bacillati</taxon>
        <taxon>Mycoplasmatota</taxon>
        <taxon>Mycoplasmoidales</taxon>
        <taxon>Metamycoplasmataceae</taxon>
        <taxon>Mycoplasmopsis</taxon>
    </lineage>
</organism>
<feature type="transmembrane region" description="Helical" evidence="1">
    <location>
        <begin position="204"/>
        <end position="224"/>
    </location>
</feature>
<dbReference type="NCBIfam" id="NF045848">
    <property type="entry name" value="MMCAP2_0566_fam"/>
    <property type="match status" value="1"/>
</dbReference>
<protein>
    <submittedName>
        <fullName evidence="2">Uncharacterized protein</fullName>
    </submittedName>
</protein>
<dbReference type="RefSeq" id="WP_129622761.1">
    <property type="nucleotide sequence ID" value="NZ_LR215043.1"/>
</dbReference>
<keyword evidence="3" id="KW-1185">Reference proteome</keyword>
<feature type="transmembrane region" description="Helical" evidence="1">
    <location>
        <begin position="7"/>
        <end position="29"/>
    </location>
</feature>
<dbReference type="Proteomes" id="UP000290876">
    <property type="component" value="Chromosome"/>
</dbReference>
<keyword evidence="1" id="KW-1133">Transmembrane helix</keyword>
<dbReference type="NCBIfam" id="NF045889">
    <property type="entry name" value="ICE_Mbov_0396_TM"/>
    <property type="match status" value="1"/>
</dbReference>
<name>A0A449B9P7_9BACT</name>
<sequence length="396" mass="44683">MFWTFNFFAFNILKGILWLFHQVAVEFPFRVILGISSTQPLSDISLPRLFIVFSLIVVVSFIGFVLVGYFRSINHDTESGKKPAIISTLKYAFLSTIWLITIPIAFYLISSFAIQLINAFLFSNGQPALTDTLLKAMYMKEWEANGLTLERWITEVNQNNFWITKNVFNAMNSGDGVKTNISGYILIIGAAYAVIMSFIRLVEFIFHLVILFFVAPFSAAGSLLDDGLSIKKWNRKFWSKNIVVYSMLLSLIIFGFVVEMAVDFLNTLNLYWVVKIVFLALITIGSCFACLSFTSIVANLIGEEISVRKNVANLKAKAASFKVLKSPKATKTTKAKPGTKPALQRNQKTLMKRNQAFKPQQLMQRGQVNKTQSMRERLKQALVKANATQQATKPNI</sequence>
<evidence type="ECO:0000313" key="3">
    <source>
        <dbReference type="Proteomes" id="UP000290876"/>
    </source>
</evidence>
<evidence type="ECO:0000313" key="2">
    <source>
        <dbReference type="EMBL" id="VEU77903.1"/>
    </source>
</evidence>
<feature type="transmembrane region" description="Helical" evidence="1">
    <location>
        <begin position="244"/>
        <end position="265"/>
    </location>
</feature>
<dbReference type="EMBL" id="LR215043">
    <property type="protein sequence ID" value="VEU77903.1"/>
    <property type="molecule type" value="Genomic_DNA"/>
</dbReference>
<feature type="transmembrane region" description="Helical" evidence="1">
    <location>
        <begin position="277"/>
        <end position="301"/>
    </location>
</feature>
<feature type="transmembrane region" description="Helical" evidence="1">
    <location>
        <begin position="181"/>
        <end position="199"/>
    </location>
</feature>
<evidence type="ECO:0000256" key="1">
    <source>
        <dbReference type="SAM" id="Phobius"/>
    </source>
</evidence>
<feature type="transmembrane region" description="Helical" evidence="1">
    <location>
        <begin position="49"/>
        <end position="70"/>
    </location>
</feature>
<keyword evidence="1" id="KW-0812">Transmembrane</keyword>
<reference evidence="2 3" key="1">
    <citation type="submission" date="2019-01" db="EMBL/GenBank/DDBJ databases">
        <authorList>
            <consortium name="Pathogen Informatics"/>
        </authorList>
    </citation>
    <scope>NUCLEOTIDE SEQUENCE [LARGE SCALE GENOMIC DNA]</scope>
    <source>
        <strain evidence="2 3">NCTC10184</strain>
    </source>
</reference>
<gene>
    <name evidence="2" type="ORF">NCTC10184_00116</name>
</gene>
<accession>A0A449B9P7</accession>
<proteinExistence type="predicted"/>
<feature type="transmembrane region" description="Helical" evidence="1">
    <location>
        <begin position="91"/>
        <end position="117"/>
    </location>
</feature>
<dbReference type="KEGG" id="mcob:NCTC10184_00116"/>